<comment type="caution">
    <text evidence="2">The sequence shown here is derived from an EMBL/GenBank/DDBJ whole genome shotgun (WGS) entry which is preliminary data.</text>
</comment>
<proteinExistence type="predicted"/>
<sequence>MADAIRAQVLKNMGDEDLKSLLKGRIIINIYQISHSKPKSDPPNPNDKYKESCTQQQTSIKTEIFGRAYPDRVKTYMKYPAERWKLGEGWHIPVFLGGSSYDEIGGTTKEYTLNVAYQSISQGWVDLNKTSGKPPQWKYVVTGKQSAEGGNDLEAINIEIKSYVEAGNPKVVPLTPKPEYVLWITGGKKLKYMNEQPVAPGENFRWNDETKQLEAVDKPVSLGIPYTINDPDMPYEDEEGTYTYEQLLIKDVKEFDAFLLNPRVYVYEGTAKRYTDEQYRQITTYVSVNLVLINDGPLPPPSNPPPPLAPLEPDDDRLAPLVPEK</sequence>
<protein>
    <submittedName>
        <fullName evidence="2">Uncharacterized protein</fullName>
    </submittedName>
</protein>
<reference evidence="2" key="1">
    <citation type="submission" date="2019-08" db="EMBL/GenBank/DDBJ databases">
        <authorList>
            <person name="Kucharzyk K."/>
            <person name="Murdoch R.W."/>
            <person name="Higgins S."/>
            <person name="Loffler F."/>
        </authorList>
    </citation>
    <scope>NUCLEOTIDE SEQUENCE</scope>
</reference>
<evidence type="ECO:0000313" key="2">
    <source>
        <dbReference type="EMBL" id="MPM98477.1"/>
    </source>
</evidence>
<dbReference type="EMBL" id="VSSQ01044639">
    <property type="protein sequence ID" value="MPM98477.1"/>
    <property type="molecule type" value="Genomic_DNA"/>
</dbReference>
<gene>
    <name evidence="2" type="ORF">SDC9_145665</name>
</gene>
<dbReference type="AlphaFoldDB" id="A0A645E980"/>
<feature type="region of interest" description="Disordered" evidence="1">
    <location>
        <begin position="296"/>
        <end position="325"/>
    </location>
</feature>
<organism evidence="2">
    <name type="scientific">bioreactor metagenome</name>
    <dbReference type="NCBI Taxonomy" id="1076179"/>
    <lineage>
        <taxon>unclassified sequences</taxon>
        <taxon>metagenomes</taxon>
        <taxon>ecological metagenomes</taxon>
    </lineage>
</organism>
<accession>A0A645E980</accession>
<name>A0A645E980_9ZZZZ</name>
<evidence type="ECO:0000256" key="1">
    <source>
        <dbReference type="SAM" id="MobiDB-lite"/>
    </source>
</evidence>
<feature type="compositionally biased region" description="Pro residues" evidence="1">
    <location>
        <begin position="297"/>
        <end position="310"/>
    </location>
</feature>